<gene>
    <name evidence="6" type="ORF">EYS42_11315</name>
</gene>
<dbReference type="GO" id="GO:0000976">
    <property type="term" value="F:transcription cis-regulatory region binding"/>
    <property type="evidence" value="ECO:0007669"/>
    <property type="project" value="TreeGrafter"/>
</dbReference>
<dbReference type="PROSITE" id="PS01124">
    <property type="entry name" value="HTH_ARAC_FAMILY_2"/>
    <property type="match status" value="1"/>
</dbReference>
<dbReference type="InterPro" id="IPR020449">
    <property type="entry name" value="Tscrpt_reg_AraC-type_HTH"/>
</dbReference>
<dbReference type="InterPro" id="IPR018060">
    <property type="entry name" value="HTH_AraC"/>
</dbReference>
<dbReference type="SUPFAM" id="SSF46689">
    <property type="entry name" value="Homeodomain-like"/>
    <property type="match status" value="1"/>
</dbReference>
<evidence type="ECO:0000256" key="3">
    <source>
        <dbReference type="ARBA" id="ARBA00023163"/>
    </source>
</evidence>
<keyword evidence="2" id="KW-0238">DNA-binding</keyword>
<protein>
    <submittedName>
        <fullName evidence="6">AraC family transcriptional regulator</fullName>
    </submittedName>
</protein>
<evidence type="ECO:0000313" key="6">
    <source>
        <dbReference type="EMBL" id="TBO30273.1"/>
    </source>
</evidence>
<dbReference type="AlphaFoldDB" id="A0A4Q9GXE3"/>
<dbReference type="InterPro" id="IPR032687">
    <property type="entry name" value="AraC-type_N"/>
</dbReference>
<keyword evidence="7" id="KW-1185">Reference proteome</keyword>
<comment type="caution">
    <text evidence="6">The sequence shown here is derived from an EMBL/GenBank/DDBJ whole genome shotgun (WGS) entry which is preliminary data.</text>
</comment>
<sequence length="381" mass="41564">MSTPSHQTPLDHLRVPATHAWQLRQWLIDQGHAESAWLKLAQLDRSVLGDGLGHLTVAQCQRLLQAARQLSQDPALGYRLGLSTPLTAHGPLALGLLSSRDGMQALSLLMQFVEQQNPTVTLSLEMQSPGLLRLVLTDRMPETPIRPVQLQWVMLAMCLGGLEVLGRTQSAQWSGCTLHWPWPEPAWHAAWATQLPDSHFDASSLACTVPLAWLESTRSGHAPATVAWARQHLQNQTPPSSVVGRSTPGLLTTQVRQALHDALQQGENLSLEAVAHKLHRSATSLKRHLQAEHTRFSALQAQVQSEQAKALLAQGGPGIGDIAMRLGFENTANFTRAFKRWTGLPPSEWLQQQPVSDSTPHPRPAPAVRSADAAPSGSTPH</sequence>
<dbReference type="PRINTS" id="PR00032">
    <property type="entry name" value="HTHARAC"/>
</dbReference>
<dbReference type="Pfam" id="PF12625">
    <property type="entry name" value="Arabinose_bd"/>
    <property type="match status" value="1"/>
</dbReference>
<dbReference type="SMART" id="SM00342">
    <property type="entry name" value="HTH_ARAC"/>
    <property type="match status" value="1"/>
</dbReference>
<dbReference type="Proteomes" id="UP000292120">
    <property type="component" value="Unassembled WGS sequence"/>
</dbReference>
<dbReference type="GO" id="GO:0005829">
    <property type="term" value="C:cytosol"/>
    <property type="evidence" value="ECO:0007669"/>
    <property type="project" value="TreeGrafter"/>
</dbReference>
<dbReference type="Gene3D" id="1.10.10.60">
    <property type="entry name" value="Homeodomain-like"/>
    <property type="match status" value="1"/>
</dbReference>
<dbReference type="PANTHER" id="PTHR47894:SF1">
    <property type="entry name" value="HTH-TYPE TRANSCRIPTIONAL REGULATOR VQSM"/>
    <property type="match status" value="1"/>
</dbReference>
<dbReference type="Pfam" id="PF12833">
    <property type="entry name" value="HTH_18"/>
    <property type="match status" value="1"/>
</dbReference>
<dbReference type="InterPro" id="IPR009057">
    <property type="entry name" value="Homeodomain-like_sf"/>
</dbReference>
<dbReference type="PANTHER" id="PTHR47894">
    <property type="entry name" value="HTH-TYPE TRANSCRIPTIONAL REGULATOR GADX"/>
    <property type="match status" value="1"/>
</dbReference>
<evidence type="ECO:0000256" key="4">
    <source>
        <dbReference type="SAM" id="MobiDB-lite"/>
    </source>
</evidence>
<evidence type="ECO:0000256" key="1">
    <source>
        <dbReference type="ARBA" id="ARBA00023015"/>
    </source>
</evidence>
<dbReference type="EMBL" id="SIXI01000004">
    <property type="protein sequence ID" value="TBO30273.1"/>
    <property type="molecule type" value="Genomic_DNA"/>
</dbReference>
<evidence type="ECO:0000313" key="7">
    <source>
        <dbReference type="Proteomes" id="UP000292120"/>
    </source>
</evidence>
<name>A0A4Q9GXE3_9BURK</name>
<feature type="region of interest" description="Disordered" evidence="4">
    <location>
        <begin position="345"/>
        <end position="381"/>
    </location>
</feature>
<keyword evidence="3" id="KW-0804">Transcription</keyword>
<evidence type="ECO:0000259" key="5">
    <source>
        <dbReference type="PROSITE" id="PS01124"/>
    </source>
</evidence>
<keyword evidence="1" id="KW-0805">Transcription regulation</keyword>
<accession>A0A4Q9GXE3</accession>
<dbReference type="GO" id="GO:0003700">
    <property type="term" value="F:DNA-binding transcription factor activity"/>
    <property type="evidence" value="ECO:0007669"/>
    <property type="project" value="InterPro"/>
</dbReference>
<feature type="domain" description="HTH araC/xylS-type" evidence="5">
    <location>
        <begin position="253"/>
        <end position="352"/>
    </location>
</feature>
<feature type="compositionally biased region" description="Polar residues" evidence="4">
    <location>
        <begin position="349"/>
        <end position="359"/>
    </location>
</feature>
<evidence type="ECO:0000256" key="2">
    <source>
        <dbReference type="ARBA" id="ARBA00023125"/>
    </source>
</evidence>
<proteinExistence type="predicted"/>
<dbReference type="OrthoDB" id="6506763at2"/>
<reference evidence="6 7" key="1">
    <citation type="submission" date="2019-02" db="EMBL/GenBank/DDBJ databases">
        <title>Aquabacterium sp. strain KMB7.</title>
        <authorList>
            <person name="Chen W.-M."/>
        </authorList>
    </citation>
    <scope>NUCLEOTIDE SEQUENCE [LARGE SCALE GENOMIC DNA]</scope>
    <source>
        <strain evidence="6 7">KMB7</strain>
    </source>
</reference>
<organism evidence="6 7">
    <name type="scientific">Aquabacterium lacunae</name>
    <dbReference type="NCBI Taxonomy" id="2528630"/>
    <lineage>
        <taxon>Bacteria</taxon>
        <taxon>Pseudomonadati</taxon>
        <taxon>Pseudomonadota</taxon>
        <taxon>Betaproteobacteria</taxon>
        <taxon>Burkholderiales</taxon>
        <taxon>Aquabacterium</taxon>
    </lineage>
</organism>